<evidence type="ECO:0000313" key="3">
    <source>
        <dbReference type="Proteomes" id="UP000606786"/>
    </source>
</evidence>
<name>A0A811U046_CERCA</name>
<accession>A0A811U046</accession>
<keyword evidence="3" id="KW-1185">Reference proteome</keyword>
<organism evidence="2 3">
    <name type="scientific">Ceratitis capitata</name>
    <name type="common">Mediterranean fruit fly</name>
    <name type="synonym">Tephritis capitata</name>
    <dbReference type="NCBI Taxonomy" id="7213"/>
    <lineage>
        <taxon>Eukaryota</taxon>
        <taxon>Metazoa</taxon>
        <taxon>Ecdysozoa</taxon>
        <taxon>Arthropoda</taxon>
        <taxon>Hexapoda</taxon>
        <taxon>Insecta</taxon>
        <taxon>Pterygota</taxon>
        <taxon>Neoptera</taxon>
        <taxon>Endopterygota</taxon>
        <taxon>Diptera</taxon>
        <taxon>Brachycera</taxon>
        <taxon>Muscomorpha</taxon>
        <taxon>Tephritoidea</taxon>
        <taxon>Tephritidae</taxon>
        <taxon>Ceratitis</taxon>
        <taxon>Ceratitis</taxon>
    </lineage>
</organism>
<comment type="caution">
    <text evidence="2">The sequence shown here is derived from an EMBL/GenBank/DDBJ whole genome shotgun (WGS) entry which is preliminary data.</text>
</comment>
<feature type="non-terminal residue" evidence="2">
    <location>
        <position position="81"/>
    </location>
</feature>
<sequence length="81" mass="9208">GDNNNNNNDNKTQPLLHVKCAWIFHIQLVFVYLCKCALVRIYVEHRRQRVNACQCNCGDVKRQNVAARAPSSTQPSTTPKP</sequence>
<feature type="transmembrane region" description="Helical" evidence="1">
    <location>
        <begin position="22"/>
        <end position="43"/>
    </location>
</feature>
<reference evidence="2" key="1">
    <citation type="submission" date="2020-11" db="EMBL/GenBank/DDBJ databases">
        <authorList>
            <person name="Whitehead M."/>
        </authorList>
    </citation>
    <scope>NUCLEOTIDE SEQUENCE</scope>
    <source>
        <strain evidence="2">EGII</strain>
    </source>
</reference>
<gene>
    <name evidence="2" type="ORF">CCAP1982_LOCUS623</name>
</gene>
<keyword evidence="1" id="KW-1133">Transmembrane helix</keyword>
<evidence type="ECO:0000256" key="1">
    <source>
        <dbReference type="SAM" id="Phobius"/>
    </source>
</evidence>
<keyword evidence="1" id="KW-0812">Transmembrane</keyword>
<dbReference type="Proteomes" id="UP000606786">
    <property type="component" value="Unassembled WGS sequence"/>
</dbReference>
<keyword evidence="1" id="KW-0472">Membrane</keyword>
<feature type="non-terminal residue" evidence="2">
    <location>
        <position position="1"/>
    </location>
</feature>
<protein>
    <submittedName>
        <fullName evidence="2">(Mediterranean fruit fly) hypothetical protein</fullName>
    </submittedName>
</protein>
<proteinExistence type="predicted"/>
<dbReference type="AlphaFoldDB" id="A0A811U046"/>
<evidence type="ECO:0000313" key="2">
    <source>
        <dbReference type="EMBL" id="CAD6991710.1"/>
    </source>
</evidence>
<dbReference type="EMBL" id="CAJHJT010000001">
    <property type="protein sequence ID" value="CAD6991710.1"/>
    <property type="molecule type" value="Genomic_DNA"/>
</dbReference>